<organism evidence="7">
    <name type="scientific">marine sediment metagenome</name>
    <dbReference type="NCBI Taxonomy" id="412755"/>
    <lineage>
        <taxon>unclassified sequences</taxon>
        <taxon>metagenomes</taxon>
        <taxon>ecological metagenomes</taxon>
    </lineage>
</organism>
<accession>X1HNB7</accession>
<dbReference type="AlphaFoldDB" id="X1HNB7"/>
<feature type="transmembrane region" description="Helical" evidence="5">
    <location>
        <begin position="123"/>
        <end position="142"/>
    </location>
</feature>
<gene>
    <name evidence="7" type="ORF">S03H2_30325</name>
</gene>
<reference evidence="7" key="1">
    <citation type="journal article" date="2014" name="Front. Microbiol.">
        <title>High frequency of phylogenetically diverse reductive dehalogenase-homologous genes in deep subseafloor sedimentary metagenomes.</title>
        <authorList>
            <person name="Kawai M."/>
            <person name="Futagami T."/>
            <person name="Toyoda A."/>
            <person name="Takaki Y."/>
            <person name="Nishi S."/>
            <person name="Hori S."/>
            <person name="Arai W."/>
            <person name="Tsubouchi T."/>
            <person name="Morono Y."/>
            <person name="Uchiyama I."/>
            <person name="Ito T."/>
            <person name="Fujiyama A."/>
            <person name="Inagaki F."/>
            <person name="Takami H."/>
        </authorList>
    </citation>
    <scope>NUCLEOTIDE SEQUENCE</scope>
    <source>
        <strain evidence="7">Expedition CK06-06</strain>
    </source>
</reference>
<sequence length="238" mass="28482">MQRTSETINTFISFYNRLGLVEALKSVSNYRYLLWERAWQMFRDYPLSGVGSGSYYMELPDYNWRYDRGFLKVDYAGNYFLQILAELGLFGIIFNVLLYIYIIIKYFSYYKNIKANKIKDENIFILHSFFISFSSIMLIFIFHPPFVIEIQLFFGLILGLMLSYIRNKSIKYGFYNKNIEKQKNINLKLTKNFNNFIIFIKKNALKLVYSIFIIIFIFSFVLSSIRSLSINYKQVEFN</sequence>
<keyword evidence="2 5" id="KW-0812">Transmembrane</keyword>
<name>X1HNB7_9ZZZZ</name>
<protein>
    <recommendedName>
        <fullName evidence="6">O-antigen ligase-related domain-containing protein</fullName>
    </recommendedName>
</protein>
<feature type="non-terminal residue" evidence="7">
    <location>
        <position position="238"/>
    </location>
</feature>
<dbReference type="InterPro" id="IPR051533">
    <property type="entry name" value="WaaL-like"/>
</dbReference>
<feature type="transmembrane region" description="Helical" evidence="5">
    <location>
        <begin position="79"/>
        <end position="102"/>
    </location>
</feature>
<evidence type="ECO:0000256" key="4">
    <source>
        <dbReference type="ARBA" id="ARBA00023136"/>
    </source>
</evidence>
<keyword evidence="4 5" id="KW-0472">Membrane</keyword>
<feature type="domain" description="O-antigen ligase-related" evidence="6">
    <location>
        <begin position="22"/>
        <end position="94"/>
    </location>
</feature>
<dbReference type="Pfam" id="PF04932">
    <property type="entry name" value="Wzy_C"/>
    <property type="match status" value="1"/>
</dbReference>
<evidence type="ECO:0000256" key="3">
    <source>
        <dbReference type="ARBA" id="ARBA00022989"/>
    </source>
</evidence>
<comment type="subcellular location">
    <subcellularLocation>
        <location evidence="1">Membrane</location>
        <topology evidence="1">Multi-pass membrane protein</topology>
    </subcellularLocation>
</comment>
<keyword evidence="3 5" id="KW-1133">Transmembrane helix</keyword>
<comment type="caution">
    <text evidence="7">The sequence shown here is derived from an EMBL/GenBank/DDBJ whole genome shotgun (WGS) entry which is preliminary data.</text>
</comment>
<dbReference type="PANTHER" id="PTHR37422">
    <property type="entry name" value="TEICHURONIC ACID BIOSYNTHESIS PROTEIN TUAE"/>
    <property type="match status" value="1"/>
</dbReference>
<evidence type="ECO:0000256" key="1">
    <source>
        <dbReference type="ARBA" id="ARBA00004141"/>
    </source>
</evidence>
<dbReference type="PANTHER" id="PTHR37422:SF23">
    <property type="entry name" value="TEICHURONIC ACID BIOSYNTHESIS PROTEIN TUAE"/>
    <property type="match status" value="1"/>
</dbReference>
<dbReference type="InterPro" id="IPR007016">
    <property type="entry name" value="O-antigen_ligase-rel_domated"/>
</dbReference>
<dbReference type="EMBL" id="BARU01018343">
    <property type="protein sequence ID" value="GAH55359.1"/>
    <property type="molecule type" value="Genomic_DNA"/>
</dbReference>
<dbReference type="GO" id="GO:0016020">
    <property type="term" value="C:membrane"/>
    <property type="evidence" value="ECO:0007669"/>
    <property type="project" value="UniProtKB-SubCell"/>
</dbReference>
<feature type="transmembrane region" description="Helical" evidence="5">
    <location>
        <begin position="207"/>
        <end position="225"/>
    </location>
</feature>
<evidence type="ECO:0000256" key="2">
    <source>
        <dbReference type="ARBA" id="ARBA00022692"/>
    </source>
</evidence>
<proteinExistence type="predicted"/>
<evidence type="ECO:0000313" key="7">
    <source>
        <dbReference type="EMBL" id="GAH55359.1"/>
    </source>
</evidence>
<evidence type="ECO:0000259" key="6">
    <source>
        <dbReference type="Pfam" id="PF04932"/>
    </source>
</evidence>
<feature type="transmembrane region" description="Helical" evidence="5">
    <location>
        <begin position="148"/>
        <end position="165"/>
    </location>
</feature>
<evidence type="ECO:0000256" key="5">
    <source>
        <dbReference type="SAM" id="Phobius"/>
    </source>
</evidence>